<dbReference type="InterPro" id="IPR018097">
    <property type="entry name" value="EGF_Ca-bd_CS"/>
</dbReference>
<name>A0A026VUA5_OOCBI</name>
<feature type="domain" description="EGF-like" evidence="11">
    <location>
        <begin position="1343"/>
        <end position="1379"/>
    </location>
</feature>
<dbReference type="GO" id="GO:0005509">
    <property type="term" value="F:calcium ion binding"/>
    <property type="evidence" value="ECO:0007669"/>
    <property type="project" value="InterPro"/>
</dbReference>
<dbReference type="InterPro" id="IPR013032">
    <property type="entry name" value="EGF-like_CS"/>
</dbReference>
<evidence type="ECO:0000256" key="3">
    <source>
        <dbReference type="ARBA" id="ARBA00022536"/>
    </source>
</evidence>
<dbReference type="InterPro" id="IPR035976">
    <property type="entry name" value="Sushi/SCR/CCP_sf"/>
</dbReference>
<comment type="subcellular location">
    <subcellularLocation>
        <location evidence="1">Secreted</location>
    </subcellularLocation>
</comment>
<evidence type="ECO:0000256" key="1">
    <source>
        <dbReference type="ARBA" id="ARBA00004613"/>
    </source>
</evidence>
<feature type="domain" description="EGF-like" evidence="11">
    <location>
        <begin position="303"/>
        <end position="343"/>
    </location>
</feature>
<keyword evidence="3 8" id="KW-0245">EGF-like domain</keyword>
<dbReference type="Pfam" id="PF12661">
    <property type="entry name" value="hEGF"/>
    <property type="match status" value="1"/>
</dbReference>
<keyword evidence="7" id="KW-0325">Glycoprotein</keyword>
<evidence type="ECO:0000256" key="8">
    <source>
        <dbReference type="PROSITE-ProRule" id="PRU00076"/>
    </source>
</evidence>
<dbReference type="Pfam" id="PF02494">
    <property type="entry name" value="HYR"/>
    <property type="match status" value="1"/>
</dbReference>
<reference evidence="14 15" key="1">
    <citation type="journal article" date="2014" name="Curr. Biol.">
        <title>The genome of the clonal raider ant Cerapachys biroi.</title>
        <authorList>
            <person name="Oxley P.R."/>
            <person name="Ji L."/>
            <person name="Fetter-Pruneda I."/>
            <person name="McKenzie S.K."/>
            <person name="Li C."/>
            <person name="Hu H."/>
            <person name="Zhang G."/>
            <person name="Kronauer D.J."/>
        </authorList>
    </citation>
    <scope>NUCLEOTIDE SEQUENCE [LARGE SCALE GENOMIC DNA]</scope>
</reference>
<keyword evidence="15" id="KW-1185">Reference proteome</keyword>
<evidence type="ECO:0000313" key="15">
    <source>
        <dbReference type="Proteomes" id="UP000053097"/>
    </source>
</evidence>
<evidence type="ECO:0000256" key="2">
    <source>
        <dbReference type="ARBA" id="ARBA00022525"/>
    </source>
</evidence>
<dbReference type="CDD" id="cd00033">
    <property type="entry name" value="CCP"/>
    <property type="match status" value="2"/>
</dbReference>
<feature type="compositionally biased region" description="Acidic residues" evidence="10">
    <location>
        <begin position="467"/>
        <end position="487"/>
    </location>
</feature>
<dbReference type="Gene3D" id="2.10.25.10">
    <property type="entry name" value="Laminin"/>
    <property type="match status" value="29"/>
</dbReference>
<feature type="domain" description="EGF-like" evidence="11">
    <location>
        <begin position="591"/>
        <end position="630"/>
    </location>
</feature>
<dbReference type="PROSITE" id="PS50923">
    <property type="entry name" value="SUSHI"/>
    <property type="match status" value="1"/>
</dbReference>
<dbReference type="InterPro" id="IPR049883">
    <property type="entry name" value="NOTCH1_EGF-like"/>
</dbReference>
<evidence type="ECO:0000256" key="5">
    <source>
        <dbReference type="ARBA" id="ARBA00022737"/>
    </source>
</evidence>
<sequence>MLQPCKESSGVSTTLDLARCNDFGTQLEFRDEFEGSKYFNVSLEKPISLLDFWSGARSTSSRQFGAPLKTLHVIRDTRVVKLIFSLSGILGNCPLVQAPPWGAVIERVLKNGALQLIYSCEPGRTLIGHKVATCTADGWSHDVPECVLKPSEESPSISGKSTREAPSWRKLIDKIDRQNAKKHFNKEDKKNQRNLFVQAKLNKMVITKLIYRRKNVRKPHNRFHVAMYSCMKGFTFMNPKNDRLFCNKGTWIGRRPTCVRKTEKVKHCDKHGKECQQVCEDIPTGIKCSCFDGFRAEGSSCIDIDECAEGTARCTDICRNVPGTYHCECHPGFVLGNDSHSCQDVNECLSNNGHGPCQDTCRNLEGSFECSCADVPGYKLATDNHTCEDIDECMLDNANCSHQCYNVPGSAFCFCPSGFYLTDDWKTCLDINECETSNNCPNNTVCQNTEGSYKCVSKVGKVLHDDTYDDDEDRDNEAGDYEEDVTEESCGPSCSEPCKNGFKLDEYGMCIDINECKQGMHRCQHECLNKPGTYHCTCYSGYELEEDGVTCRDVDECARGTHRCFYSCTNLEGSYECGCPPGTPSNEDCIPSNACDIADCSHTCEPVGRASYRCDCPSGYVMQDDGKTCEDIDECLEKHDCYKCINTPGSYRCICPPGMRLAEDGFNCVYKLWDIAKNNCSLGFKYISNGHCEDVDECLESEHGCSQLCVNEYGSYHCECEIGWLRKSDGFTCLKFDHCFNAMCSHSCVSTSLGHKCECPPGYILDEDGDTCKDVDECEDNATNDCSNDCINLKGSYSCSCPLGFKLQEDNRTCIFISFTCPDSEDDDCTCPEGYTYLQEEHVCQDIDECQDESRNNCSHICINTSGSYYCECPSDLRLLPDSKTCRHWEEFCVHDLGCSHTCKQDNDQVRCVCPMGYELQNDEKTCKDIDECARHLHNCSHSNNCTHGCINTSGSYYCELCVHKKKCSVNNGDCSHLFRCSCRDGFVQSSEDPAVCYDENECEIENGGCSHICINLMGSYRCECSAEYILLKDSKRCILDVCKRDNGNCSHYCYTEQDSEKSLGAIHCYCPAGYELEDDDRTCKDIDECEELELDSGCSHICVNTPGSYHCDCPVGYRLSPQSNTCLEINECSELLNNCAQKCVNTIGSFKCICNEGFLQNPEDPALCDDLNECEIENGGCSHTCMNLIGSYQCQCPTWYDLAQDNKTCVLNGCKRNNGNCSDYCHPELDPASSPGTIHCSCTPGYQLGLDGRTCEDIDECEGSNEFDSGCSHICVNTLGAYHCECPTGYILSIDDRNCRDVDECLTGQHNCTHHCVNLRGSYECACYKGHYLHSDKSTCLDIDECSEKNGECSHVCTNTIGGHFCSCPTGYELSQDERTCVDIDECVTGAADCAYPLECVNTDGAYHCKCRSGHEPWNRSCRSYNPCLVRNGGCEQICVTTNGTAVCSCNEGFRQDDINGSRCHDIDECAEQHVCDHTCINNPGSYECRCREGFRLVNGSTCVDIDECATGICKGNKCTNVPGVRAFVRREYEAEYRFHGDTCVDIDECAEKTPCSKICINIPGSYYCTCPDGFKLRGDIDECEWHRHICDHECINNVGSFTCSCRAGYTLISREGEKPRFPALMHLSLLAWGRINRRMCQDVNECLKQNGGCTGECINTAGSYYCTCSKDLVLASDERTCVPPMSTCRAMESPLHGEIRCPGHPSDASVYPQGAKCHVRCRRGFWLKGAYTRHCVTDGRWNGEEPICLREAMTDSLSNPNIPRPFVSCPEDMDVELPARQNVIRVTFPQPKSNMNWWRYVNASPPWAKQLEANLPVGTTVVTFTAWSPISNYTSTCRIVIRVRDTENPKVTMCPTSFEVNLSQGERNRLIFWQEPSFIDNVGVEHIYKTRGPGHIMHPGVHDVRYVASDAAGNQAECHFSIYVKESEDRHLEPRFYRQKMLMCPGRPSQPAPNFPYGWQIPSGCYLRYTRIFSGAYQRQPEHWQDGYRHTGASYHGLPQTTQNHPDISRLYNVNECKCAFV</sequence>
<feature type="domain" description="EGF-like" evidence="11">
    <location>
        <begin position="1171"/>
        <end position="1211"/>
    </location>
</feature>
<dbReference type="Pfam" id="PF12662">
    <property type="entry name" value="cEGF"/>
    <property type="match status" value="7"/>
</dbReference>
<evidence type="ECO:0000259" key="12">
    <source>
        <dbReference type="PROSITE" id="PS50825"/>
    </source>
</evidence>
<dbReference type="STRING" id="2015173.A0A026VUA5"/>
<dbReference type="FunFam" id="2.10.25.10:FF:000119">
    <property type="entry name" value="vitamin K-dependent protein S"/>
    <property type="match status" value="1"/>
</dbReference>
<evidence type="ECO:0000256" key="6">
    <source>
        <dbReference type="ARBA" id="ARBA00023157"/>
    </source>
</evidence>
<dbReference type="InterPro" id="IPR000742">
    <property type="entry name" value="EGF"/>
</dbReference>
<proteinExistence type="predicted"/>
<evidence type="ECO:0000256" key="4">
    <source>
        <dbReference type="ARBA" id="ARBA00022729"/>
    </source>
</evidence>
<dbReference type="FunFam" id="2.10.25.10:FF:000059">
    <property type="entry name" value="Mannan-binding lectin serine protease 1"/>
    <property type="match status" value="1"/>
</dbReference>
<keyword evidence="4" id="KW-0732">Signal</keyword>
<dbReference type="InterPro" id="IPR001881">
    <property type="entry name" value="EGF-like_Ca-bd_dom"/>
</dbReference>
<feature type="domain" description="HYR" evidence="12">
    <location>
        <begin position="1846"/>
        <end position="1928"/>
    </location>
</feature>
<feature type="domain" description="EGF-like" evidence="11">
    <location>
        <begin position="1467"/>
        <end position="1502"/>
    </location>
</feature>
<accession>A0A026VUA5</accession>
<feature type="domain" description="EGF-like" evidence="11">
    <location>
        <begin position="1086"/>
        <end position="1128"/>
    </location>
</feature>
<dbReference type="Pfam" id="PF07645">
    <property type="entry name" value="EGF_CA"/>
    <property type="match status" value="12"/>
</dbReference>
<evidence type="ECO:0000259" key="13">
    <source>
        <dbReference type="PROSITE" id="PS50923"/>
    </source>
</evidence>
<dbReference type="PANTHER" id="PTHR24039">
    <property type="entry name" value="FIBRILLIN-RELATED"/>
    <property type="match status" value="1"/>
</dbReference>
<dbReference type="FunFam" id="2.10.25.10:FF:000240">
    <property type="entry name" value="Vitamin K-dependent protein S"/>
    <property type="match status" value="3"/>
</dbReference>
<keyword evidence="5" id="KW-0677">Repeat</keyword>
<dbReference type="SUPFAM" id="SSF57196">
    <property type="entry name" value="EGF/Laminin"/>
    <property type="match status" value="5"/>
</dbReference>
<dbReference type="SMART" id="SM00181">
    <property type="entry name" value="EGF"/>
    <property type="match status" value="30"/>
</dbReference>
<dbReference type="InterPro" id="IPR026823">
    <property type="entry name" value="cEGF"/>
</dbReference>
<feature type="disulfide bond" evidence="8">
    <location>
        <begin position="1551"/>
        <end position="1561"/>
    </location>
</feature>
<dbReference type="Gene3D" id="2.10.70.10">
    <property type="entry name" value="Complement Module, domain 1"/>
    <property type="match status" value="2"/>
</dbReference>
<feature type="region of interest" description="Disordered" evidence="10">
    <location>
        <begin position="466"/>
        <end position="488"/>
    </location>
</feature>
<dbReference type="CDD" id="cd00054">
    <property type="entry name" value="EGF_CA"/>
    <property type="match status" value="5"/>
</dbReference>
<feature type="disulfide bond" evidence="8">
    <location>
        <begin position="1471"/>
        <end position="1481"/>
    </location>
</feature>
<feature type="disulfide bond" evidence="9">
    <location>
        <begin position="1723"/>
        <end position="1750"/>
    </location>
</feature>
<feature type="domain" description="EGF-like" evidence="11">
    <location>
        <begin position="631"/>
        <end position="669"/>
    </location>
</feature>
<dbReference type="InterPro" id="IPR003410">
    <property type="entry name" value="HYR_dom"/>
</dbReference>
<dbReference type="Pfam" id="PF14670">
    <property type="entry name" value="FXa_inhibition"/>
    <property type="match status" value="5"/>
</dbReference>
<evidence type="ECO:0000256" key="10">
    <source>
        <dbReference type="SAM" id="MobiDB-lite"/>
    </source>
</evidence>
<evidence type="ECO:0000256" key="7">
    <source>
        <dbReference type="ARBA" id="ARBA00023180"/>
    </source>
</evidence>
<dbReference type="GO" id="GO:0005576">
    <property type="term" value="C:extracellular region"/>
    <property type="evidence" value="ECO:0007669"/>
    <property type="project" value="UniProtKB-SubCell"/>
</dbReference>
<dbReference type="FunFam" id="2.10.25.10:FF:000037">
    <property type="entry name" value="Signal peptide, CUB domain and EGF-like domain-containing 2"/>
    <property type="match status" value="2"/>
</dbReference>
<dbReference type="FunFam" id="2.10.25.10:FF:000038">
    <property type="entry name" value="Fibrillin 2"/>
    <property type="match status" value="1"/>
</dbReference>
<gene>
    <name evidence="14" type="ORF">X777_16492</name>
</gene>
<organism evidence="14 15">
    <name type="scientific">Ooceraea biroi</name>
    <name type="common">Clonal raider ant</name>
    <name type="synonym">Cerapachys biroi</name>
    <dbReference type="NCBI Taxonomy" id="2015173"/>
    <lineage>
        <taxon>Eukaryota</taxon>
        <taxon>Metazoa</taxon>
        <taxon>Ecdysozoa</taxon>
        <taxon>Arthropoda</taxon>
        <taxon>Hexapoda</taxon>
        <taxon>Insecta</taxon>
        <taxon>Pterygota</taxon>
        <taxon>Neoptera</taxon>
        <taxon>Endopterygota</taxon>
        <taxon>Hymenoptera</taxon>
        <taxon>Apocrita</taxon>
        <taxon>Aculeata</taxon>
        <taxon>Formicoidea</taxon>
        <taxon>Formicidae</taxon>
        <taxon>Dorylinae</taxon>
        <taxon>Ooceraea</taxon>
    </lineage>
</organism>
<dbReference type="Proteomes" id="UP000053097">
    <property type="component" value="Unassembled WGS sequence"/>
</dbReference>
<feature type="domain" description="EGF-like" evidence="11">
    <location>
        <begin position="1384"/>
        <end position="1424"/>
    </location>
</feature>
<dbReference type="PROSITE" id="PS01186">
    <property type="entry name" value="EGF_2"/>
    <property type="match status" value="10"/>
</dbReference>
<dbReference type="PANTHER" id="PTHR24039:SF48">
    <property type="entry name" value="FIBRILLIN-2 ISOFORM X1-RELATED"/>
    <property type="match status" value="1"/>
</dbReference>
<dbReference type="SUPFAM" id="SSF57184">
    <property type="entry name" value="Growth factor receptor domain"/>
    <property type="match status" value="9"/>
</dbReference>
<evidence type="ECO:0000313" key="14">
    <source>
        <dbReference type="EMBL" id="EZA47230.1"/>
    </source>
</evidence>
<dbReference type="PROSITE" id="PS00010">
    <property type="entry name" value="ASX_HYDROXYL"/>
    <property type="match status" value="13"/>
</dbReference>
<keyword evidence="6 8" id="KW-1015">Disulfide bond</keyword>
<evidence type="ECO:0000256" key="9">
    <source>
        <dbReference type="PROSITE-ProRule" id="PRU00302"/>
    </source>
</evidence>
<dbReference type="FunFam" id="2.10.25.10:FF:000014">
    <property type="entry name" value="Latent-transforming growth factor beta-binding protein 3"/>
    <property type="match status" value="2"/>
</dbReference>
<feature type="domain" description="EGF-like" evidence="11">
    <location>
        <begin position="1258"/>
        <end position="1301"/>
    </location>
</feature>
<feature type="domain" description="EGF-like" evidence="11">
    <location>
        <begin position="512"/>
        <end position="552"/>
    </location>
</feature>
<dbReference type="SMART" id="SM00179">
    <property type="entry name" value="EGF_CA"/>
    <property type="match status" value="27"/>
</dbReference>
<feature type="domain" description="EGF-like" evidence="11">
    <location>
        <begin position="1547"/>
        <end position="1586"/>
    </location>
</feature>
<dbReference type="InterPro" id="IPR009030">
    <property type="entry name" value="Growth_fac_rcpt_cys_sf"/>
</dbReference>
<feature type="domain" description="Sushi" evidence="13">
    <location>
        <begin position="1701"/>
        <end position="1752"/>
    </location>
</feature>
<dbReference type="OrthoDB" id="10045365at2759"/>
<dbReference type="FunFam" id="2.10.25.10:FF:000005">
    <property type="entry name" value="Fibrillin 2"/>
    <property type="match status" value="2"/>
</dbReference>
<dbReference type="OMA" id="CPTKCTT"/>
<feature type="domain" description="EGF-like" evidence="11">
    <location>
        <begin position="430"/>
        <end position="467"/>
    </location>
</feature>
<dbReference type="SUPFAM" id="SSF57535">
    <property type="entry name" value="Complement control module/SCR domain"/>
    <property type="match status" value="3"/>
</dbReference>
<dbReference type="InterPro" id="IPR000436">
    <property type="entry name" value="Sushi_SCR_CCP_dom"/>
</dbReference>
<protein>
    <submittedName>
        <fullName evidence="14">Fibrillin-2</fullName>
    </submittedName>
</protein>
<feature type="domain" description="EGF-like" evidence="11">
    <location>
        <begin position="774"/>
        <end position="815"/>
    </location>
</feature>
<evidence type="ECO:0000259" key="11">
    <source>
        <dbReference type="PROSITE" id="PS50026"/>
    </source>
</evidence>
<dbReference type="EMBL" id="KK107921">
    <property type="protein sequence ID" value="EZA47230.1"/>
    <property type="molecule type" value="Genomic_DNA"/>
</dbReference>
<dbReference type="PROSITE" id="PS50026">
    <property type="entry name" value="EGF_3"/>
    <property type="match status" value="13"/>
</dbReference>
<dbReference type="SMART" id="SM00032">
    <property type="entry name" value="CCP"/>
    <property type="match status" value="3"/>
</dbReference>
<keyword evidence="2" id="KW-0964">Secreted</keyword>
<dbReference type="InterPro" id="IPR000152">
    <property type="entry name" value="EGF-type_Asp/Asn_hydroxyl_site"/>
</dbReference>
<dbReference type="PROSITE" id="PS50825">
    <property type="entry name" value="HYR"/>
    <property type="match status" value="1"/>
</dbReference>
<comment type="caution">
    <text evidence="8">Lacks conserved residue(s) required for the propagation of feature annotation.</text>
</comment>
<dbReference type="PROSITE" id="PS01187">
    <property type="entry name" value="EGF_CA"/>
    <property type="match status" value="8"/>
</dbReference>
<keyword evidence="9" id="KW-0768">Sushi</keyword>